<protein>
    <submittedName>
        <fullName evidence="8">EamA family transporter</fullName>
    </submittedName>
</protein>
<feature type="transmembrane region" description="Helical" evidence="6">
    <location>
        <begin position="274"/>
        <end position="292"/>
    </location>
</feature>
<evidence type="ECO:0000256" key="4">
    <source>
        <dbReference type="ARBA" id="ARBA00022989"/>
    </source>
</evidence>
<evidence type="ECO:0000256" key="2">
    <source>
        <dbReference type="ARBA" id="ARBA00007362"/>
    </source>
</evidence>
<keyword evidence="5 6" id="KW-0472">Membrane</keyword>
<evidence type="ECO:0000256" key="6">
    <source>
        <dbReference type="SAM" id="Phobius"/>
    </source>
</evidence>
<feature type="transmembrane region" description="Helical" evidence="6">
    <location>
        <begin position="181"/>
        <end position="203"/>
    </location>
</feature>
<gene>
    <name evidence="8" type="ORF">CWE14_04325</name>
</gene>
<dbReference type="InterPro" id="IPR000620">
    <property type="entry name" value="EamA_dom"/>
</dbReference>
<name>A0A432WJ20_9GAMM</name>
<dbReference type="AlphaFoldDB" id="A0A432WJ20"/>
<feature type="transmembrane region" description="Helical" evidence="6">
    <location>
        <begin position="12"/>
        <end position="31"/>
    </location>
</feature>
<evidence type="ECO:0000313" key="9">
    <source>
        <dbReference type="Proteomes" id="UP000287823"/>
    </source>
</evidence>
<comment type="similarity">
    <text evidence="2">Belongs to the EamA transporter family.</text>
</comment>
<feature type="domain" description="EamA" evidence="7">
    <location>
        <begin position="157"/>
        <end position="290"/>
    </location>
</feature>
<accession>A0A432WJ20</accession>
<dbReference type="InterPro" id="IPR037185">
    <property type="entry name" value="EmrE-like"/>
</dbReference>
<dbReference type="GO" id="GO:0016020">
    <property type="term" value="C:membrane"/>
    <property type="evidence" value="ECO:0007669"/>
    <property type="project" value="UniProtKB-SubCell"/>
</dbReference>
<proteinExistence type="inferred from homology"/>
<keyword evidence="9" id="KW-1185">Reference proteome</keyword>
<dbReference type="EMBL" id="PIPO01000002">
    <property type="protein sequence ID" value="RUO33697.1"/>
    <property type="molecule type" value="Genomic_DNA"/>
</dbReference>
<dbReference type="InterPro" id="IPR050638">
    <property type="entry name" value="AA-Vitamin_Transporters"/>
</dbReference>
<feature type="transmembrane region" description="Helical" evidence="6">
    <location>
        <begin position="72"/>
        <end position="92"/>
    </location>
</feature>
<feature type="transmembrane region" description="Helical" evidence="6">
    <location>
        <begin position="128"/>
        <end position="145"/>
    </location>
</feature>
<dbReference type="SUPFAM" id="SSF103481">
    <property type="entry name" value="Multidrug resistance efflux transporter EmrE"/>
    <property type="match status" value="2"/>
</dbReference>
<reference evidence="8 9" key="1">
    <citation type="journal article" date="2011" name="Front. Microbiol.">
        <title>Genomic signatures of strain selection and enhancement in Bacillus atrophaeus var. globigii, a historical biowarfare simulant.</title>
        <authorList>
            <person name="Gibbons H.S."/>
            <person name="Broomall S.M."/>
            <person name="McNew L.A."/>
            <person name="Daligault H."/>
            <person name="Chapman C."/>
            <person name="Bruce D."/>
            <person name="Karavis M."/>
            <person name="Krepps M."/>
            <person name="McGregor P.A."/>
            <person name="Hong C."/>
            <person name="Park K.H."/>
            <person name="Akmal A."/>
            <person name="Feldman A."/>
            <person name="Lin J.S."/>
            <person name="Chang W.E."/>
            <person name="Higgs B.W."/>
            <person name="Demirev P."/>
            <person name="Lindquist J."/>
            <person name="Liem A."/>
            <person name="Fochler E."/>
            <person name="Read T.D."/>
            <person name="Tapia R."/>
            <person name="Johnson S."/>
            <person name="Bishop-Lilly K.A."/>
            <person name="Detter C."/>
            <person name="Han C."/>
            <person name="Sozhamannan S."/>
            <person name="Rosenzweig C.N."/>
            <person name="Skowronski E.W."/>
        </authorList>
    </citation>
    <scope>NUCLEOTIDE SEQUENCE [LARGE SCALE GENOMIC DNA]</scope>
    <source>
        <strain evidence="8 9">Y4G10-17</strain>
    </source>
</reference>
<evidence type="ECO:0000259" key="7">
    <source>
        <dbReference type="Pfam" id="PF00892"/>
    </source>
</evidence>
<feature type="transmembrane region" description="Helical" evidence="6">
    <location>
        <begin position="104"/>
        <end position="121"/>
    </location>
</feature>
<organism evidence="8 9">
    <name type="scientific">Aliidiomarina soli</name>
    <dbReference type="NCBI Taxonomy" id="1928574"/>
    <lineage>
        <taxon>Bacteria</taxon>
        <taxon>Pseudomonadati</taxon>
        <taxon>Pseudomonadota</taxon>
        <taxon>Gammaproteobacteria</taxon>
        <taxon>Alteromonadales</taxon>
        <taxon>Idiomarinaceae</taxon>
        <taxon>Aliidiomarina</taxon>
    </lineage>
</organism>
<feature type="domain" description="EamA" evidence="7">
    <location>
        <begin position="16"/>
        <end position="143"/>
    </location>
</feature>
<feature type="transmembrane region" description="Helical" evidence="6">
    <location>
        <begin position="151"/>
        <end position="169"/>
    </location>
</feature>
<dbReference type="Pfam" id="PF00892">
    <property type="entry name" value="EamA"/>
    <property type="match status" value="2"/>
</dbReference>
<keyword evidence="3 6" id="KW-0812">Transmembrane</keyword>
<dbReference type="Proteomes" id="UP000287823">
    <property type="component" value="Unassembled WGS sequence"/>
</dbReference>
<sequence>MTPHTMTNYPLSTWLKLLLLALVWGSSFMLIKKGLLSYTPTEVAALRLAAAAAALAPFALWRLRTVKGKQWLVLLSVGMTGSLLPAFLFAFAQTQLDSGVTGTLNALTPLFTLIIGALLFSQWVSRRTIIGLGIGFAGTLLLVLVQGNGQVALNAYALFIVLATLCYGLNLNFIKNYLPNLSPVTITGVSLLMVLPVAVLYLAGPADVVNKLASGPQAWWSLLAVVTLGVIGTALALVLFNHLVQIASAIFASSVTYLIPIVAITLGVLDGELISIYQVAGMVLILFGVWSANRQPSTPVAGANAATVSESLDDLEADEAR</sequence>
<evidence type="ECO:0000256" key="5">
    <source>
        <dbReference type="ARBA" id="ARBA00023136"/>
    </source>
</evidence>
<evidence type="ECO:0000256" key="1">
    <source>
        <dbReference type="ARBA" id="ARBA00004141"/>
    </source>
</evidence>
<evidence type="ECO:0000256" key="3">
    <source>
        <dbReference type="ARBA" id="ARBA00022692"/>
    </source>
</evidence>
<evidence type="ECO:0000313" key="8">
    <source>
        <dbReference type="EMBL" id="RUO33697.1"/>
    </source>
</evidence>
<feature type="transmembrane region" description="Helical" evidence="6">
    <location>
        <begin position="247"/>
        <end position="268"/>
    </location>
</feature>
<dbReference type="RefSeq" id="WP_126798265.1">
    <property type="nucleotide sequence ID" value="NZ_PIPO01000002.1"/>
</dbReference>
<comment type="subcellular location">
    <subcellularLocation>
        <location evidence="1">Membrane</location>
        <topology evidence="1">Multi-pass membrane protein</topology>
    </subcellularLocation>
</comment>
<comment type="caution">
    <text evidence="8">The sequence shown here is derived from an EMBL/GenBank/DDBJ whole genome shotgun (WGS) entry which is preliminary data.</text>
</comment>
<dbReference type="PANTHER" id="PTHR32322:SF2">
    <property type="entry name" value="EAMA DOMAIN-CONTAINING PROTEIN"/>
    <property type="match status" value="1"/>
</dbReference>
<feature type="transmembrane region" description="Helical" evidence="6">
    <location>
        <begin position="43"/>
        <end position="60"/>
    </location>
</feature>
<keyword evidence="4 6" id="KW-1133">Transmembrane helix</keyword>
<dbReference type="PANTHER" id="PTHR32322">
    <property type="entry name" value="INNER MEMBRANE TRANSPORTER"/>
    <property type="match status" value="1"/>
</dbReference>
<feature type="transmembrane region" description="Helical" evidence="6">
    <location>
        <begin position="218"/>
        <end position="240"/>
    </location>
</feature>